<keyword evidence="3" id="KW-0227">DNA damage</keyword>
<dbReference type="CDD" id="cd00056">
    <property type="entry name" value="ENDO3c"/>
    <property type="match status" value="1"/>
</dbReference>
<dbReference type="PANTHER" id="PTHR43003:SF5">
    <property type="entry name" value="DNA-3-METHYLADENINE GLYCOSYLASE"/>
    <property type="match status" value="1"/>
</dbReference>
<accession>A0ABV1JBX1</accession>
<sequence>METRYFEYGDEELAYLKAKDKRLAEVIERIGPIKREVHVDVFESLIDSIVSQQISGKAAQTVWGRMVEGLGAITPEGIASASIEELQKFGMTFSKARYIRNAGEKVAAGALDLEALHTKSDEEVCRDLCALDGIGVWTAEMLMIFSLQRKDVLSFGDLGIQKGMRMVHHHRRIPRDLFEKYRRRYSPYNSIASLYFWEVAGGAIESMKDYAPKAKKKQAKGIAKTQ</sequence>
<comment type="catalytic activity">
    <reaction evidence="1">
        <text>Hydrolysis of alkylated DNA, releasing 3-methyladenine, 3-methylguanine, 7-methylguanine and 7-methyladenine.</text>
        <dbReference type="EC" id="3.2.2.21"/>
    </reaction>
</comment>
<keyword evidence="4" id="KW-0234">DNA repair</keyword>
<dbReference type="InterPro" id="IPR003265">
    <property type="entry name" value="HhH-GPD_domain"/>
</dbReference>
<evidence type="ECO:0000256" key="4">
    <source>
        <dbReference type="ARBA" id="ARBA00023204"/>
    </source>
</evidence>
<name>A0ABV1JBX1_9ACTN</name>
<dbReference type="InterPro" id="IPR051912">
    <property type="entry name" value="Alkylbase_DNA_Glycosylase/TA"/>
</dbReference>
<comment type="caution">
    <text evidence="6">The sequence shown here is derived from an EMBL/GenBank/DDBJ whole genome shotgun (WGS) entry which is preliminary data.</text>
</comment>
<protein>
    <recommendedName>
        <fullName evidence="2">DNA-3-methyladenine glycosylase II</fullName>
        <ecNumber evidence="2">3.2.2.21</ecNumber>
    </recommendedName>
</protein>
<evidence type="ECO:0000313" key="7">
    <source>
        <dbReference type="Proteomes" id="UP001487305"/>
    </source>
</evidence>
<dbReference type="Gene3D" id="1.10.340.30">
    <property type="entry name" value="Hypothetical protein, domain 2"/>
    <property type="match status" value="1"/>
</dbReference>
<gene>
    <name evidence="6" type="ORF">AAA083_01080</name>
</gene>
<evidence type="ECO:0000256" key="2">
    <source>
        <dbReference type="ARBA" id="ARBA00012000"/>
    </source>
</evidence>
<dbReference type="SUPFAM" id="SSF48150">
    <property type="entry name" value="DNA-glycosylase"/>
    <property type="match status" value="1"/>
</dbReference>
<keyword evidence="7" id="KW-1185">Reference proteome</keyword>
<evidence type="ECO:0000259" key="5">
    <source>
        <dbReference type="SMART" id="SM00478"/>
    </source>
</evidence>
<dbReference type="RefSeq" id="WP_102375508.1">
    <property type="nucleotide sequence ID" value="NZ_JBBNOP010000001.1"/>
</dbReference>
<dbReference type="Gene3D" id="1.10.1670.40">
    <property type="match status" value="1"/>
</dbReference>
<proteinExistence type="predicted"/>
<dbReference type="SMART" id="SM00478">
    <property type="entry name" value="ENDO3c"/>
    <property type="match status" value="1"/>
</dbReference>
<reference evidence="6 7" key="1">
    <citation type="submission" date="2024-04" db="EMBL/GenBank/DDBJ databases">
        <title>Human intestinal bacterial collection.</title>
        <authorList>
            <person name="Pauvert C."/>
            <person name="Hitch T.C.A."/>
            <person name="Clavel T."/>
        </authorList>
    </citation>
    <scope>NUCLEOTIDE SEQUENCE [LARGE SCALE GENOMIC DNA]</scope>
    <source>
        <strain evidence="6 7">CLA-KB-H42</strain>
    </source>
</reference>
<dbReference type="EMBL" id="JBBNOP010000001">
    <property type="protein sequence ID" value="MEQ3361562.1"/>
    <property type="molecule type" value="Genomic_DNA"/>
</dbReference>
<evidence type="ECO:0000256" key="3">
    <source>
        <dbReference type="ARBA" id="ARBA00022763"/>
    </source>
</evidence>
<dbReference type="Pfam" id="PF00730">
    <property type="entry name" value="HhH-GPD"/>
    <property type="match status" value="1"/>
</dbReference>
<evidence type="ECO:0000313" key="6">
    <source>
        <dbReference type="EMBL" id="MEQ3361562.1"/>
    </source>
</evidence>
<organism evidence="6 7">
    <name type="scientific">Raoultibacter massiliensis</name>
    <dbReference type="NCBI Taxonomy" id="1852371"/>
    <lineage>
        <taxon>Bacteria</taxon>
        <taxon>Bacillati</taxon>
        <taxon>Actinomycetota</taxon>
        <taxon>Coriobacteriia</taxon>
        <taxon>Eggerthellales</taxon>
        <taxon>Eggerthellaceae</taxon>
        <taxon>Raoultibacter</taxon>
    </lineage>
</organism>
<evidence type="ECO:0000256" key="1">
    <source>
        <dbReference type="ARBA" id="ARBA00000086"/>
    </source>
</evidence>
<dbReference type="EC" id="3.2.2.21" evidence="2"/>
<dbReference type="PANTHER" id="PTHR43003">
    <property type="entry name" value="DNA-3-METHYLADENINE GLYCOSYLASE"/>
    <property type="match status" value="1"/>
</dbReference>
<feature type="domain" description="HhH-GPD" evidence="5">
    <location>
        <begin position="50"/>
        <end position="204"/>
    </location>
</feature>
<dbReference type="Proteomes" id="UP001487305">
    <property type="component" value="Unassembled WGS sequence"/>
</dbReference>
<dbReference type="InterPro" id="IPR011257">
    <property type="entry name" value="DNA_glycosylase"/>
</dbReference>